<evidence type="ECO:0000256" key="1">
    <source>
        <dbReference type="SAM" id="MobiDB-lite"/>
    </source>
</evidence>
<reference evidence="3" key="1">
    <citation type="submission" date="2020-05" db="EMBL/GenBank/DDBJ databases">
        <title>Mycena genomes resolve the evolution of fungal bioluminescence.</title>
        <authorList>
            <person name="Tsai I.J."/>
        </authorList>
    </citation>
    <scope>NUCLEOTIDE SEQUENCE</scope>
    <source>
        <strain evidence="3">CCC161011</strain>
    </source>
</reference>
<feature type="compositionally biased region" description="Low complexity" evidence="1">
    <location>
        <begin position="67"/>
        <end position="77"/>
    </location>
</feature>
<name>A0A8H6YF41_9AGAR</name>
<gene>
    <name evidence="3" type="ORF">MVEN_00727700</name>
</gene>
<accession>A0A8H6YF41</accession>
<comment type="caution">
    <text evidence="3">The sequence shown here is derived from an EMBL/GenBank/DDBJ whole genome shotgun (WGS) entry which is preliminary data.</text>
</comment>
<feature type="signal peptide" evidence="2">
    <location>
        <begin position="1"/>
        <end position="24"/>
    </location>
</feature>
<dbReference type="AlphaFoldDB" id="A0A8H6YF41"/>
<dbReference type="EMBL" id="JACAZI010000005">
    <property type="protein sequence ID" value="KAF7360003.1"/>
    <property type="molecule type" value="Genomic_DNA"/>
</dbReference>
<feature type="region of interest" description="Disordered" evidence="1">
    <location>
        <begin position="67"/>
        <end position="174"/>
    </location>
</feature>
<feature type="compositionally biased region" description="Pro residues" evidence="1">
    <location>
        <begin position="129"/>
        <end position="152"/>
    </location>
</feature>
<dbReference type="OrthoDB" id="3060672at2759"/>
<proteinExistence type="predicted"/>
<evidence type="ECO:0000313" key="4">
    <source>
        <dbReference type="Proteomes" id="UP000620124"/>
    </source>
</evidence>
<keyword evidence="4" id="KW-1185">Reference proteome</keyword>
<keyword evidence="2" id="KW-0732">Signal</keyword>
<evidence type="ECO:0000256" key="2">
    <source>
        <dbReference type="SAM" id="SignalP"/>
    </source>
</evidence>
<sequence>MLRSPGPFLAAVVLVGDGARLVAAYTNDRSINHSEAVIGLQSYFSSSFAAASNGAVSAPLLLAHDPPTSLHPSHSPPQATSPIGCSTEAARMGPPPVPPPLGSEYPPATAADYAPPPYVKEDVARKVYTPPPGPPPPGIDAIYSPPPGPPPRAHISHNSADLDFSGGVPPSTRV</sequence>
<dbReference type="Proteomes" id="UP000620124">
    <property type="component" value="Unassembled WGS sequence"/>
</dbReference>
<feature type="compositionally biased region" description="Low complexity" evidence="1">
    <location>
        <begin position="102"/>
        <end position="113"/>
    </location>
</feature>
<evidence type="ECO:0000313" key="3">
    <source>
        <dbReference type="EMBL" id="KAF7360003.1"/>
    </source>
</evidence>
<feature type="chain" id="PRO_5034447305" evidence="2">
    <location>
        <begin position="25"/>
        <end position="174"/>
    </location>
</feature>
<protein>
    <submittedName>
        <fullName evidence="3">Uncharacterized protein</fullName>
    </submittedName>
</protein>
<organism evidence="3 4">
    <name type="scientific">Mycena venus</name>
    <dbReference type="NCBI Taxonomy" id="2733690"/>
    <lineage>
        <taxon>Eukaryota</taxon>
        <taxon>Fungi</taxon>
        <taxon>Dikarya</taxon>
        <taxon>Basidiomycota</taxon>
        <taxon>Agaricomycotina</taxon>
        <taxon>Agaricomycetes</taxon>
        <taxon>Agaricomycetidae</taxon>
        <taxon>Agaricales</taxon>
        <taxon>Marasmiineae</taxon>
        <taxon>Mycenaceae</taxon>
        <taxon>Mycena</taxon>
    </lineage>
</organism>